<gene>
    <name evidence="2" type="ORF">GBAR_LOCUS23871</name>
</gene>
<evidence type="ECO:0000256" key="1">
    <source>
        <dbReference type="SAM" id="MobiDB-lite"/>
    </source>
</evidence>
<reference evidence="2" key="1">
    <citation type="submission" date="2023-03" db="EMBL/GenBank/DDBJ databases">
        <authorList>
            <person name="Steffen K."/>
            <person name="Cardenas P."/>
        </authorList>
    </citation>
    <scope>NUCLEOTIDE SEQUENCE</scope>
</reference>
<evidence type="ECO:0000313" key="2">
    <source>
        <dbReference type="EMBL" id="CAI8043036.1"/>
    </source>
</evidence>
<proteinExistence type="predicted"/>
<dbReference type="EMBL" id="CASHTH010003296">
    <property type="protein sequence ID" value="CAI8043036.1"/>
    <property type="molecule type" value="Genomic_DNA"/>
</dbReference>
<feature type="region of interest" description="Disordered" evidence="1">
    <location>
        <begin position="1"/>
        <end position="20"/>
    </location>
</feature>
<comment type="caution">
    <text evidence="2">The sequence shown here is derived from an EMBL/GenBank/DDBJ whole genome shotgun (WGS) entry which is preliminary data.</text>
</comment>
<organism evidence="2 3">
    <name type="scientific">Geodia barretti</name>
    <name type="common">Barrett's horny sponge</name>
    <dbReference type="NCBI Taxonomy" id="519541"/>
    <lineage>
        <taxon>Eukaryota</taxon>
        <taxon>Metazoa</taxon>
        <taxon>Porifera</taxon>
        <taxon>Demospongiae</taxon>
        <taxon>Heteroscleromorpha</taxon>
        <taxon>Tetractinellida</taxon>
        <taxon>Astrophorina</taxon>
        <taxon>Geodiidae</taxon>
        <taxon>Geodia</taxon>
    </lineage>
</organism>
<protein>
    <submittedName>
        <fullName evidence="2">Uncharacterized protein</fullName>
    </submittedName>
</protein>
<dbReference type="Proteomes" id="UP001174909">
    <property type="component" value="Unassembled WGS sequence"/>
</dbReference>
<sequence>MGKACGYGSLFPRPEAKPTQPLSLFCPTASTWPALT</sequence>
<dbReference type="AlphaFoldDB" id="A0AA35T917"/>
<accession>A0AA35T917</accession>
<keyword evidence="3" id="KW-1185">Reference proteome</keyword>
<evidence type="ECO:0000313" key="3">
    <source>
        <dbReference type="Proteomes" id="UP001174909"/>
    </source>
</evidence>
<name>A0AA35T917_GEOBA</name>